<dbReference type="InterPro" id="IPR036812">
    <property type="entry name" value="NAD(P)_OxRdtase_dom_sf"/>
</dbReference>
<evidence type="ECO:0000259" key="3">
    <source>
        <dbReference type="Pfam" id="PF00248"/>
    </source>
</evidence>
<reference evidence="4 5" key="1">
    <citation type="journal article" date="2018" name="Sci. Rep.">
        <title>Comparative genomics provides insights into the lifestyle and reveals functional heterogeneity of dark septate endophytic fungi.</title>
        <authorList>
            <person name="Knapp D.G."/>
            <person name="Nemeth J.B."/>
            <person name="Barry K."/>
            <person name="Hainaut M."/>
            <person name="Henrissat B."/>
            <person name="Johnson J."/>
            <person name="Kuo A."/>
            <person name="Lim J.H.P."/>
            <person name="Lipzen A."/>
            <person name="Nolan M."/>
            <person name="Ohm R.A."/>
            <person name="Tamas L."/>
            <person name="Grigoriev I.V."/>
            <person name="Spatafora J.W."/>
            <person name="Nagy L.G."/>
            <person name="Kovacs G.M."/>
        </authorList>
    </citation>
    <scope>NUCLEOTIDE SEQUENCE [LARGE SCALE GENOMIC DNA]</scope>
    <source>
        <strain evidence="4 5">DSE2036</strain>
    </source>
</reference>
<dbReference type="GO" id="GO:0016491">
    <property type="term" value="F:oxidoreductase activity"/>
    <property type="evidence" value="ECO:0007669"/>
    <property type="project" value="UniProtKB-KW"/>
</dbReference>
<accession>A0A2V1DBJ0</accession>
<gene>
    <name evidence="4" type="ORF">DM02DRAFT_675858</name>
</gene>
<evidence type="ECO:0000256" key="1">
    <source>
        <dbReference type="ARBA" id="ARBA00023002"/>
    </source>
</evidence>
<evidence type="ECO:0000256" key="2">
    <source>
        <dbReference type="SAM" id="Coils"/>
    </source>
</evidence>
<dbReference type="Proteomes" id="UP000244855">
    <property type="component" value="Unassembled WGS sequence"/>
</dbReference>
<dbReference type="GO" id="GO:0005737">
    <property type="term" value="C:cytoplasm"/>
    <property type="evidence" value="ECO:0007669"/>
    <property type="project" value="TreeGrafter"/>
</dbReference>
<dbReference type="PANTHER" id="PTHR43625">
    <property type="entry name" value="AFLATOXIN B1 ALDEHYDE REDUCTASE"/>
    <property type="match status" value="1"/>
</dbReference>
<evidence type="ECO:0000313" key="5">
    <source>
        <dbReference type="Proteomes" id="UP000244855"/>
    </source>
</evidence>
<dbReference type="OrthoDB" id="37537at2759"/>
<name>A0A2V1DBJ0_9PLEO</name>
<feature type="domain" description="NADP-dependent oxidoreductase" evidence="3">
    <location>
        <begin position="12"/>
        <end position="310"/>
    </location>
</feature>
<dbReference type="SUPFAM" id="SSF51430">
    <property type="entry name" value="NAD(P)-linked oxidoreductase"/>
    <property type="match status" value="1"/>
</dbReference>
<sequence>MPTILGKEVGPVGYGLMGLTWRPDPIPIEDAIAAMKTALQNGMNLWNAGEFYGTPEYNSLTLLERYFAKYPEDADKVVLSIKGAAGLDAHKVDGSPEGVRSSVDRCLELLKGRKTIDIFECARRDPKTPLYVTFGVLDKEYVQTGKIGGIGLSEVKASTIHEAAKLIKIAAVEVELSLFTPDVLDNGVAAACAELKIPLIAYAPLSRGLLTGQFKSLGDLSEQSMLHVYPRFHPEAFQANLDLAKQFEALASKKGCTLPQLAISWTIAVSRKPGSPTVIPIPGATKPSRIEENSKLVEITDDELAELEKTAKEIKVAGKRYPDFIPSDG</sequence>
<dbReference type="Gene3D" id="3.20.20.100">
    <property type="entry name" value="NADP-dependent oxidoreductase domain"/>
    <property type="match status" value="1"/>
</dbReference>
<proteinExistence type="predicted"/>
<dbReference type="InterPro" id="IPR023210">
    <property type="entry name" value="NADP_OxRdtase_dom"/>
</dbReference>
<keyword evidence="2" id="KW-0175">Coiled coil</keyword>
<dbReference type="AlphaFoldDB" id="A0A2V1DBJ0"/>
<dbReference type="PANTHER" id="PTHR43625:SF78">
    <property type="entry name" value="PYRIDOXAL REDUCTASE-RELATED"/>
    <property type="match status" value="1"/>
</dbReference>
<organism evidence="4 5">
    <name type="scientific">Periconia macrospinosa</name>
    <dbReference type="NCBI Taxonomy" id="97972"/>
    <lineage>
        <taxon>Eukaryota</taxon>
        <taxon>Fungi</taxon>
        <taxon>Dikarya</taxon>
        <taxon>Ascomycota</taxon>
        <taxon>Pezizomycotina</taxon>
        <taxon>Dothideomycetes</taxon>
        <taxon>Pleosporomycetidae</taxon>
        <taxon>Pleosporales</taxon>
        <taxon>Massarineae</taxon>
        <taxon>Periconiaceae</taxon>
        <taxon>Periconia</taxon>
    </lineage>
</organism>
<dbReference type="CDD" id="cd19077">
    <property type="entry name" value="AKR_AKR8A1-2"/>
    <property type="match status" value="1"/>
</dbReference>
<dbReference type="Pfam" id="PF00248">
    <property type="entry name" value="Aldo_ket_red"/>
    <property type="match status" value="1"/>
</dbReference>
<protein>
    <submittedName>
        <fullName evidence="4">Aldo/keto reductase</fullName>
    </submittedName>
</protein>
<feature type="coiled-coil region" evidence="2">
    <location>
        <begin position="290"/>
        <end position="317"/>
    </location>
</feature>
<dbReference type="STRING" id="97972.A0A2V1DBJ0"/>
<evidence type="ECO:0000313" key="4">
    <source>
        <dbReference type="EMBL" id="PVH94903.1"/>
    </source>
</evidence>
<dbReference type="EMBL" id="KZ805516">
    <property type="protein sequence ID" value="PVH94903.1"/>
    <property type="molecule type" value="Genomic_DNA"/>
</dbReference>
<keyword evidence="1" id="KW-0560">Oxidoreductase</keyword>
<dbReference type="InterPro" id="IPR050791">
    <property type="entry name" value="Aldo-Keto_reductase"/>
</dbReference>
<keyword evidence="5" id="KW-1185">Reference proteome</keyword>